<feature type="domain" description="Alginate lyase 2" evidence="1">
    <location>
        <begin position="57"/>
        <end position="369"/>
    </location>
</feature>
<protein>
    <submittedName>
        <fullName evidence="2">Polysaccharide lyase family 7 protein</fullName>
    </submittedName>
</protein>
<dbReference type="RefSeq" id="WP_220104580.1">
    <property type="nucleotide sequence ID" value="NZ_JAHZSS010000016.1"/>
</dbReference>
<reference evidence="2" key="1">
    <citation type="submission" date="2021-07" db="EMBL/GenBank/DDBJ databases">
        <title>Neiella marina sp. nov., isolated from the intestinal content of sea cucumber Apostichopus japonicus.</title>
        <authorList>
            <person name="Bai X."/>
        </authorList>
    </citation>
    <scope>NUCLEOTIDE SEQUENCE</scope>
    <source>
        <strain evidence="2">126</strain>
    </source>
</reference>
<dbReference type="GO" id="GO:0016829">
    <property type="term" value="F:lyase activity"/>
    <property type="evidence" value="ECO:0007669"/>
    <property type="project" value="UniProtKB-KW"/>
</dbReference>
<dbReference type="EMBL" id="JAHZSS010000016">
    <property type="protein sequence ID" value="MBW8191905.1"/>
    <property type="molecule type" value="Genomic_DNA"/>
</dbReference>
<dbReference type="Pfam" id="PF08787">
    <property type="entry name" value="Alginate_lyase2"/>
    <property type="match status" value="1"/>
</dbReference>
<evidence type="ECO:0000313" key="2">
    <source>
        <dbReference type="EMBL" id="MBW8191905.1"/>
    </source>
</evidence>
<evidence type="ECO:0000259" key="1">
    <source>
        <dbReference type="Pfam" id="PF08787"/>
    </source>
</evidence>
<dbReference type="InterPro" id="IPR014895">
    <property type="entry name" value="Alginate_lyase_2"/>
</dbReference>
<evidence type="ECO:0000313" key="3">
    <source>
        <dbReference type="Proteomes" id="UP001166251"/>
    </source>
</evidence>
<organism evidence="2 3">
    <name type="scientific">Neiella holothuriorum</name>
    <dbReference type="NCBI Taxonomy" id="2870530"/>
    <lineage>
        <taxon>Bacteria</taxon>
        <taxon>Pseudomonadati</taxon>
        <taxon>Pseudomonadota</taxon>
        <taxon>Gammaproteobacteria</taxon>
        <taxon>Alteromonadales</taxon>
        <taxon>Echinimonadaceae</taxon>
        <taxon>Neiella</taxon>
    </lineage>
</organism>
<name>A0ABS7EHV9_9GAMM</name>
<dbReference type="PROSITE" id="PS51257">
    <property type="entry name" value="PROKAR_LIPOPROTEIN"/>
    <property type="match status" value="1"/>
</dbReference>
<dbReference type="Proteomes" id="UP001166251">
    <property type="component" value="Unassembled WGS sequence"/>
</dbReference>
<dbReference type="SUPFAM" id="SSF49899">
    <property type="entry name" value="Concanavalin A-like lectins/glucanases"/>
    <property type="match status" value="1"/>
</dbReference>
<gene>
    <name evidence="2" type="ORF">K0504_12735</name>
</gene>
<accession>A0ABS7EHV9</accession>
<proteinExistence type="predicted"/>
<comment type="caution">
    <text evidence="2">The sequence shown here is derived from an EMBL/GenBank/DDBJ whole genome shotgun (WGS) entry which is preliminary data.</text>
</comment>
<keyword evidence="2" id="KW-0456">Lyase</keyword>
<keyword evidence="3" id="KW-1185">Reference proteome</keyword>
<sequence>MSHRAQNPLLKYGAIAVATLACVGCIDKPSSTHTEVHVSKNKQSGVADSNLVPADKFDLTHWSLTLPVDDNKNGKADVIQVPQLQSYTHSDYFYLNSAGHLVFMSPNKAATEVTSTNTRSELRYESRGAEQSIDEADPKNNWALAAKSDAASFDAIGGKLKATLAVDHVSLNAGYPNKPPAYSVVIAQIHAYQFASQEGGFGWGNEPLKLSYKKWPNHETGSVYWTYERNLDFDDPNRIDIEYPVWGRSWEDPSDPGEQGIALGEAFSYTVNVHENIMYLTFESERLGTVKHQIDLSNNIDANGHVDELDNPKGYRDDYLYFKAGNYNQCSTKDAPSFRYPACPGSGELAKDIADGNYTKVTFFELVVSASEAPN</sequence>
<dbReference type="InterPro" id="IPR013320">
    <property type="entry name" value="ConA-like_dom_sf"/>
</dbReference>
<dbReference type="Gene3D" id="2.60.120.200">
    <property type="match status" value="1"/>
</dbReference>